<evidence type="ECO:0000256" key="1">
    <source>
        <dbReference type="SAM" id="SignalP"/>
    </source>
</evidence>
<proteinExistence type="predicted"/>
<dbReference type="Proteomes" id="UP000694413">
    <property type="component" value="Unassembled WGS sequence"/>
</dbReference>
<name>A0A8D2MXL7_ZONAL</name>
<feature type="signal peptide" evidence="1">
    <location>
        <begin position="1"/>
        <end position="27"/>
    </location>
</feature>
<accession>A0A8D2MXL7</accession>
<sequence length="47" mass="5348">MAFCLLFSSLSHYEAFIMLVIIQRCSCCSQTHAAQPYNALCYIYPPV</sequence>
<reference evidence="2" key="1">
    <citation type="submission" date="2025-08" db="UniProtKB">
        <authorList>
            <consortium name="Ensembl"/>
        </authorList>
    </citation>
    <scope>IDENTIFICATION</scope>
</reference>
<reference evidence="2" key="2">
    <citation type="submission" date="2025-09" db="UniProtKB">
        <authorList>
            <consortium name="Ensembl"/>
        </authorList>
    </citation>
    <scope>IDENTIFICATION</scope>
</reference>
<dbReference type="Ensembl" id="ENSZALT00000018490.1">
    <property type="protein sequence ID" value="ENSZALP00000013560.1"/>
    <property type="gene ID" value="ENSZALG00000011286.1"/>
</dbReference>
<dbReference type="AlphaFoldDB" id="A0A8D2MXL7"/>
<feature type="chain" id="PRO_5034140609" evidence="1">
    <location>
        <begin position="28"/>
        <end position="47"/>
    </location>
</feature>
<organism evidence="2 3">
    <name type="scientific">Zonotrichia albicollis</name>
    <name type="common">White-throated sparrow</name>
    <name type="synonym">Fringilla albicollis</name>
    <dbReference type="NCBI Taxonomy" id="44394"/>
    <lineage>
        <taxon>Eukaryota</taxon>
        <taxon>Metazoa</taxon>
        <taxon>Chordata</taxon>
        <taxon>Craniata</taxon>
        <taxon>Vertebrata</taxon>
        <taxon>Euteleostomi</taxon>
        <taxon>Archelosauria</taxon>
        <taxon>Archosauria</taxon>
        <taxon>Dinosauria</taxon>
        <taxon>Saurischia</taxon>
        <taxon>Theropoda</taxon>
        <taxon>Coelurosauria</taxon>
        <taxon>Aves</taxon>
        <taxon>Neognathae</taxon>
        <taxon>Neoaves</taxon>
        <taxon>Telluraves</taxon>
        <taxon>Australaves</taxon>
        <taxon>Passeriformes</taxon>
        <taxon>Passerellidae</taxon>
        <taxon>Zonotrichia</taxon>
    </lineage>
</organism>
<evidence type="ECO:0000313" key="2">
    <source>
        <dbReference type="Ensembl" id="ENSZALP00000013560.1"/>
    </source>
</evidence>
<protein>
    <submittedName>
        <fullName evidence="2">Uncharacterized protein</fullName>
    </submittedName>
</protein>
<evidence type="ECO:0000313" key="3">
    <source>
        <dbReference type="Proteomes" id="UP000694413"/>
    </source>
</evidence>
<keyword evidence="1" id="KW-0732">Signal</keyword>
<keyword evidence="3" id="KW-1185">Reference proteome</keyword>